<evidence type="ECO:0000259" key="3">
    <source>
        <dbReference type="PROSITE" id="PS50943"/>
    </source>
</evidence>
<accession>A0A2T1C3X5</accession>
<dbReference type="InterPro" id="IPR025194">
    <property type="entry name" value="RodZ-like_C"/>
</dbReference>
<comment type="caution">
    <text evidence="4">The sequence shown here is derived from an EMBL/GenBank/DDBJ whole genome shotgun (WGS) entry which is preliminary data.</text>
</comment>
<evidence type="ECO:0000313" key="4">
    <source>
        <dbReference type="EMBL" id="PSB02823.1"/>
    </source>
</evidence>
<evidence type="ECO:0000313" key="5">
    <source>
        <dbReference type="Proteomes" id="UP000238762"/>
    </source>
</evidence>
<dbReference type="Proteomes" id="UP000238762">
    <property type="component" value="Unassembled WGS sequence"/>
</dbReference>
<evidence type="ECO:0000256" key="2">
    <source>
        <dbReference type="SAM" id="Phobius"/>
    </source>
</evidence>
<dbReference type="PROSITE" id="PS50943">
    <property type="entry name" value="HTH_CROC1"/>
    <property type="match status" value="1"/>
</dbReference>
<dbReference type="InterPro" id="IPR001387">
    <property type="entry name" value="Cro/C1-type_HTH"/>
</dbReference>
<dbReference type="Pfam" id="PF13464">
    <property type="entry name" value="RodZ_C"/>
    <property type="match status" value="1"/>
</dbReference>
<dbReference type="AlphaFoldDB" id="A0A2T1C3X5"/>
<dbReference type="SMART" id="SM00530">
    <property type="entry name" value="HTH_XRE"/>
    <property type="match status" value="1"/>
</dbReference>
<keyword evidence="2" id="KW-0472">Membrane</keyword>
<keyword evidence="2" id="KW-0812">Transmembrane</keyword>
<feature type="region of interest" description="Disordered" evidence="1">
    <location>
        <begin position="240"/>
        <end position="260"/>
    </location>
</feature>
<dbReference type="PANTHER" id="PTHR34475:SF1">
    <property type="entry name" value="CYTOSKELETON PROTEIN RODZ"/>
    <property type="match status" value="1"/>
</dbReference>
<dbReference type="InterPro" id="IPR010982">
    <property type="entry name" value="Lambda_DNA-bd_dom_sf"/>
</dbReference>
<gene>
    <name evidence="4" type="ORF">C7B64_11390</name>
</gene>
<keyword evidence="5" id="KW-1185">Reference proteome</keyword>
<dbReference type="Gene3D" id="1.10.260.40">
    <property type="entry name" value="lambda repressor-like DNA-binding domains"/>
    <property type="match status" value="1"/>
</dbReference>
<dbReference type="OrthoDB" id="422634at2"/>
<dbReference type="GO" id="GO:0003677">
    <property type="term" value="F:DNA binding"/>
    <property type="evidence" value="ECO:0007669"/>
    <property type="project" value="InterPro"/>
</dbReference>
<evidence type="ECO:0000256" key="1">
    <source>
        <dbReference type="SAM" id="MobiDB-lite"/>
    </source>
</evidence>
<dbReference type="Pfam" id="PF13413">
    <property type="entry name" value="HTH_25"/>
    <property type="match status" value="1"/>
</dbReference>
<dbReference type="RefSeq" id="WP_106288775.1">
    <property type="nucleotide sequence ID" value="NZ_CAWNTC010000038.1"/>
</dbReference>
<dbReference type="InterPro" id="IPR050400">
    <property type="entry name" value="Bact_Cytoskel_RodZ"/>
</dbReference>
<protein>
    <submittedName>
        <fullName evidence="4">DUF4115 domain-containing protein</fullName>
    </submittedName>
</protein>
<organism evidence="4 5">
    <name type="scientific">Merismopedia glauca CCAP 1448/3</name>
    <dbReference type="NCBI Taxonomy" id="1296344"/>
    <lineage>
        <taxon>Bacteria</taxon>
        <taxon>Bacillati</taxon>
        <taxon>Cyanobacteriota</taxon>
        <taxon>Cyanophyceae</taxon>
        <taxon>Synechococcales</taxon>
        <taxon>Merismopediaceae</taxon>
        <taxon>Merismopedia</taxon>
    </lineage>
</organism>
<feature type="transmembrane region" description="Helical" evidence="2">
    <location>
        <begin position="113"/>
        <end position="132"/>
    </location>
</feature>
<dbReference type="CDD" id="cd00093">
    <property type="entry name" value="HTH_XRE"/>
    <property type="match status" value="1"/>
</dbReference>
<dbReference type="EMBL" id="PVWJ01000048">
    <property type="protein sequence ID" value="PSB02823.1"/>
    <property type="molecule type" value="Genomic_DNA"/>
</dbReference>
<proteinExistence type="predicted"/>
<sequence>MQTRVSVDREEQIEKLKEIGALLKESRREKSISLEEVAAKTQIRVSLLKAIESGQIDPLPEPVYTRGLIKQFGDTLGLNGKEIANDFPLSYAPKLMKSYWINLRPTQVRPLHLYLLYILLVIGSVNYISYLLNQATVKTTSKIADRQSDQSIVSSSDRTSIRVSSVNQNLNTNNGLPDQSLRVGIALKSSSWIRVVADGKTEFEGVLESGQQRTWIAKQQLTVTAQNAGGVMVALNDQKAKQLGKPGQPKEVTFGNNRKS</sequence>
<name>A0A2T1C3X5_9CYAN</name>
<feature type="domain" description="HTH cro/C1-type" evidence="3">
    <location>
        <begin position="23"/>
        <end position="58"/>
    </location>
</feature>
<keyword evidence="2" id="KW-1133">Transmembrane helix</keyword>
<reference evidence="4 5" key="1">
    <citation type="submission" date="2018-02" db="EMBL/GenBank/DDBJ databases">
        <authorList>
            <person name="Cohen D.B."/>
            <person name="Kent A.D."/>
        </authorList>
    </citation>
    <scope>NUCLEOTIDE SEQUENCE [LARGE SCALE GENOMIC DNA]</scope>
    <source>
        <strain evidence="4 5">CCAP 1448/3</strain>
    </source>
</reference>
<dbReference type="SUPFAM" id="SSF47413">
    <property type="entry name" value="lambda repressor-like DNA-binding domains"/>
    <property type="match status" value="1"/>
</dbReference>
<dbReference type="PANTHER" id="PTHR34475">
    <property type="match status" value="1"/>
</dbReference>
<reference evidence="4 5" key="2">
    <citation type="submission" date="2018-03" db="EMBL/GenBank/DDBJ databases">
        <title>The ancient ancestry and fast evolution of plastids.</title>
        <authorList>
            <person name="Moore K.R."/>
            <person name="Magnabosco C."/>
            <person name="Momper L."/>
            <person name="Gold D.A."/>
            <person name="Bosak T."/>
            <person name="Fournier G.P."/>
        </authorList>
    </citation>
    <scope>NUCLEOTIDE SEQUENCE [LARGE SCALE GENOMIC DNA]</scope>
    <source>
        <strain evidence="4 5">CCAP 1448/3</strain>
    </source>
</reference>